<evidence type="ECO:0000313" key="4">
    <source>
        <dbReference type="EMBL" id="MBB2160138.1"/>
    </source>
</evidence>
<evidence type="ECO:0000256" key="1">
    <source>
        <dbReference type="ARBA" id="ARBA00022679"/>
    </source>
</evidence>
<accession>A0A7W4NQL4</accession>
<gene>
    <name evidence="4" type="ORF">HLH48_08110</name>
</gene>
<dbReference type="NCBIfam" id="NF006045">
    <property type="entry name" value="PRK08190.1"/>
    <property type="match status" value="1"/>
</dbReference>
<dbReference type="GO" id="GO:0016746">
    <property type="term" value="F:acyltransferase activity"/>
    <property type="evidence" value="ECO:0007669"/>
    <property type="project" value="UniProtKB-KW"/>
</dbReference>
<sequence>MRLVEKTQELVTNRLFKDIAVGETADLTEILTRDDADLLGGWRPDGAGVEADAVSQSVASMWIGILVMRLVSTCFPGVGSVVRGYALTLEGGGLAVGDRVVVTCQVVGKHDTDPLLDLTFVCVRQDGGEVARGTMRIQAPEAPQSVVMACSSFEHIVTRRRFRALCEKAAALPVLPVAVAYPCDDLSLRSACDAARRGLARPILVGPRALIESVAGESGLSIDGLEIVEAADPAAASAQAVALVRAGRARMLMKGAVHTDVLLHEVVARQTGLCAERRLSHVFVMDVPFHDRLLMISDAVVNIAPDVRAKHDIVQNVIDFAHVLGLAEPRVAVLSAVETVNPAIQSTLDAAVLSKMADRGQITGGIVDGPLAFDNAVNRNAAKVKHIDSPVAGRADIVIVPTLEAGNMLAKELSFLAGADAAGVVLGARVPVILTSRADSEQARLTSCAIALIMAHGAAA</sequence>
<dbReference type="PANTHER" id="PTHR43356:SF2">
    <property type="entry name" value="PHOSPHATE ACETYLTRANSFERASE"/>
    <property type="match status" value="1"/>
</dbReference>
<keyword evidence="1 4" id="KW-0808">Transferase</keyword>
<organism evidence="4 5">
    <name type="scientific">Gluconacetobacter sacchari</name>
    <dbReference type="NCBI Taxonomy" id="92759"/>
    <lineage>
        <taxon>Bacteria</taxon>
        <taxon>Pseudomonadati</taxon>
        <taxon>Pseudomonadota</taxon>
        <taxon>Alphaproteobacteria</taxon>
        <taxon>Acetobacterales</taxon>
        <taxon>Acetobacteraceae</taxon>
        <taxon>Gluconacetobacter</taxon>
    </lineage>
</organism>
<reference evidence="4 5" key="1">
    <citation type="submission" date="2020-04" db="EMBL/GenBank/DDBJ databases">
        <title>Description of novel Gluconacetobacter.</title>
        <authorList>
            <person name="Sombolestani A."/>
        </authorList>
    </citation>
    <scope>NUCLEOTIDE SEQUENCE [LARGE SCALE GENOMIC DNA]</scope>
    <source>
        <strain evidence="4 5">LMG 19747</strain>
    </source>
</reference>
<dbReference type="Gene3D" id="3.40.718.10">
    <property type="entry name" value="Isopropylmalate Dehydrogenase"/>
    <property type="match status" value="1"/>
</dbReference>
<dbReference type="InterPro" id="IPR029069">
    <property type="entry name" value="HotDog_dom_sf"/>
</dbReference>
<dbReference type="SUPFAM" id="SSF54637">
    <property type="entry name" value="Thioesterase/thiol ester dehydrase-isomerase"/>
    <property type="match status" value="1"/>
</dbReference>
<comment type="caution">
    <text evidence="4">The sequence shown here is derived from an EMBL/GenBank/DDBJ whole genome shotgun (WGS) entry which is preliminary data.</text>
</comment>
<dbReference type="PANTHER" id="PTHR43356">
    <property type="entry name" value="PHOSPHATE ACETYLTRANSFERASE"/>
    <property type="match status" value="1"/>
</dbReference>
<name>A0A7W4NQL4_9PROT</name>
<evidence type="ECO:0000256" key="2">
    <source>
        <dbReference type="ARBA" id="ARBA00023315"/>
    </source>
</evidence>
<dbReference type="Pfam" id="PF01515">
    <property type="entry name" value="PTA_PTB"/>
    <property type="match status" value="1"/>
</dbReference>
<dbReference type="Gene3D" id="3.10.129.10">
    <property type="entry name" value="Hotdog Thioesterase"/>
    <property type="match status" value="1"/>
</dbReference>
<dbReference type="InterPro" id="IPR050500">
    <property type="entry name" value="Phos_Acetyltrans/Butyryltrans"/>
</dbReference>
<evidence type="ECO:0000313" key="5">
    <source>
        <dbReference type="Proteomes" id="UP000589085"/>
    </source>
</evidence>
<evidence type="ECO:0000259" key="3">
    <source>
        <dbReference type="Pfam" id="PF01515"/>
    </source>
</evidence>
<dbReference type="Proteomes" id="UP000589085">
    <property type="component" value="Unassembled WGS sequence"/>
</dbReference>
<proteinExistence type="predicted"/>
<dbReference type="InterPro" id="IPR002505">
    <property type="entry name" value="PTA_PTB"/>
</dbReference>
<protein>
    <submittedName>
        <fullName evidence="4">Bifunctional enoyl-CoA hydratase/phosphate acetyltransferase</fullName>
    </submittedName>
</protein>
<dbReference type="NCBIfam" id="NF008852">
    <property type="entry name" value="PRK11890.1"/>
    <property type="match status" value="1"/>
</dbReference>
<dbReference type="EMBL" id="JABEQJ010000008">
    <property type="protein sequence ID" value="MBB2160138.1"/>
    <property type="molecule type" value="Genomic_DNA"/>
</dbReference>
<dbReference type="SUPFAM" id="SSF53659">
    <property type="entry name" value="Isocitrate/Isopropylmalate dehydrogenase-like"/>
    <property type="match status" value="1"/>
</dbReference>
<dbReference type="AlphaFoldDB" id="A0A7W4NQL4"/>
<feature type="domain" description="Phosphate acetyl/butaryl transferase" evidence="3">
    <location>
        <begin position="237"/>
        <end position="451"/>
    </location>
</feature>
<keyword evidence="2" id="KW-0012">Acyltransferase</keyword>